<proteinExistence type="predicted"/>
<organism evidence="1 2">
    <name type="scientific">Gordonia asplenii</name>
    <dbReference type="NCBI Taxonomy" id="2725283"/>
    <lineage>
        <taxon>Bacteria</taxon>
        <taxon>Bacillati</taxon>
        <taxon>Actinomycetota</taxon>
        <taxon>Actinomycetes</taxon>
        <taxon>Mycobacteriales</taxon>
        <taxon>Gordoniaceae</taxon>
        <taxon>Gordonia</taxon>
    </lineage>
</organism>
<evidence type="ECO:0000313" key="1">
    <source>
        <dbReference type="EMBL" id="NMO00788.1"/>
    </source>
</evidence>
<evidence type="ECO:0000313" key="2">
    <source>
        <dbReference type="Proteomes" id="UP000550729"/>
    </source>
</evidence>
<gene>
    <name evidence="1" type="ORF">HH308_06115</name>
</gene>
<dbReference type="AlphaFoldDB" id="A0A848KZB0"/>
<protein>
    <submittedName>
        <fullName evidence="1">Uncharacterized protein</fullName>
    </submittedName>
</protein>
<reference evidence="1 2" key="1">
    <citation type="submission" date="2020-04" db="EMBL/GenBank/DDBJ databases">
        <title>Gordonia sp. nov. TBRC 11910.</title>
        <authorList>
            <person name="Suriyachadkun C."/>
        </authorList>
    </citation>
    <scope>NUCLEOTIDE SEQUENCE [LARGE SCALE GENOMIC DNA]</scope>
    <source>
        <strain evidence="1 2">TBRC 11910</strain>
    </source>
</reference>
<dbReference type="Proteomes" id="UP000550729">
    <property type="component" value="Unassembled WGS sequence"/>
</dbReference>
<dbReference type="EMBL" id="JABBNB010000005">
    <property type="protein sequence ID" value="NMO00788.1"/>
    <property type="molecule type" value="Genomic_DNA"/>
</dbReference>
<accession>A0A848KZB0</accession>
<comment type="caution">
    <text evidence="1">The sequence shown here is derived from an EMBL/GenBank/DDBJ whole genome shotgun (WGS) entry which is preliminary data.</text>
</comment>
<name>A0A848KZB0_9ACTN</name>
<sequence>MTETAPIVNWVPTRDFRRACAVCQWCDSRSLPIPVGADGRPFFLGVGGQGWLESPYPISHQHADGSRGSKYTCPACAQLCATT</sequence>
<dbReference type="RefSeq" id="WP_170193296.1">
    <property type="nucleotide sequence ID" value="NZ_JABBNB010000005.1"/>
</dbReference>
<keyword evidence="2" id="KW-1185">Reference proteome</keyword>